<dbReference type="EMBL" id="AVOT02031703">
    <property type="protein sequence ID" value="MBW0525298.1"/>
    <property type="molecule type" value="Genomic_DNA"/>
</dbReference>
<evidence type="ECO:0000313" key="1">
    <source>
        <dbReference type="EMBL" id="MBW0525298.1"/>
    </source>
</evidence>
<dbReference type="InterPro" id="IPR043502">
    <property type="entry name" value="DNA/RNA_pol_sf"/>
</dbReference>
<dbReference type="SUPFAM" id="SSF56672">
    <property type="entry name" value="DNA/RNA polymerases"/>
    <property type="match status" value="1"/>
</dbReference>
<name>A0A9Q3EUL1_9BASI</name>
<dbReference type="Gene3D" id="3.10.10.10">
    <property type="entry name" value="HIV Type 1 Reverse Transcriptase, subunit A, domain 1"/>
    <property type="match status" value="1"/>
</dbReference>
<organism evidence="1 2">
    <name type="scientific">Austropuccinia psidii MF-1</name>
    <dbReference type="NCBI Taxonomy" id="1389203"/>
    <lineage>
        <taxon>Eukaryota</taxon>
        <taxon>Fungi</taxon>
        <taxon>Dikarya</taxon>
        <taxon>Basidiomycota</taxon>
        <taxon>Pucciniomycotina</taxon>
        <taxon>Pucciniomycetes</taxon>
        <taxon>Pucciniales</taxon>
        <taxon>Sphaerophragmiaceae</taxon>
        <taxon>Austropuccinia</taxon>
    </lineage>
</organism>
<protein>
    <submittedName>
        <fullName evidence="1">Uncharacterized protein</fullName>
    </submittedName>
</protein>
<evidence type="ECO:0000313" key="2">
    <source>
        <dbReference type="Proteomes" id="UP000765509"/>
    </source>
</evidence>
<accession>A0A9Q3EUL1</accession>
<sequence length="168" mass="19599">MYSIDLHNNKDRCFTFQENKCQKFAFLPFKRHITVNKVSPVSLESEKLKSEKLKEAEIGLHLTDKQERDLSSLLYDYKEAFSSDKDPLGEIFGHEVDIILNIERPYPSLLRRPAYPTSPKSREAMESHVKELLDLGIIRKVGHNKEVEITTPVIVAWHNVKSRMVWDF</sequence>
<dbReference type="Proteomes" id="UP000765509">
    <property type="component" value="Unassembled WGS sequence"/>
</dbReference>
<comment type="caution">
    <text evidence="1">The sequence shown here is derived from an EMBL/GenBank/DDBJ whole genome shotgun (WGS) entry which is preliminary data.</text>
</comment>
<dbReference type="OrthoDB" id="6060525at2759"/>
<proteinExistence type="predicted"/>
<reference evidence="1" key="1">
    <citation type="submission" date="2021-03" db="EMBL/GenBank/DDBJ databases">
        <title>Draft genome sequence of rust myrtle Austropuccinia psidii MF-1, a brazilian biotype.</title>
        <authorList>
            <person name="Quecine M.C."/>
            <person name="Pachon D.M.R."/>
            <person name="Bonatelli M.L."/>
            <person name="Correr F.H."/>
            <person name="Franceschini L.M."/>
            <person name="Leite T.F."/>
            <person name="Margarido G.R.A."/>
            <person name="Almeida C.A."/>
            <person name="Ferrarezi J.A."/>
            <person name="Labate C.A."/>
        </authorList>
    </citation>
    <scope>NUCLEOTIDE SEQUENCE</scope>
    <source>
        <strain evidence="1">MF-1</strain>
    </source>
</reference>
<dbReference type="AlphaFoldDB" id="A0A9Q3EUL1"/>
<gene>
    <name evidence="1" type="ORF">O181_065013</name>
</gene>
<keyword evidence="2" id="KW-1185">Reference proteome</keyword>